<keyword evidence="3 6" id="KW-0808">Transferase</keyword>
<dbReference type="PANTHER" id="PTHR10629">
    <property type="entry name" value="CYTOSINE-SPECIFIC METHYLTRANSFERASE"/>
    <property type="match status" value="1"/>
</dbReference>
<dbReference type="Pfam" id="PF00145">
    <property type="entry name" value="DNA_methylase"/>
    <property type="match status" value="1"/>
</dbReference>
<dbReference type="PANTHER" id="PTHR10629:SF52">
    <property type="entry name" value="DNA (CYTOSINE-5)-METHYLTRANSFERASE 1"/>
    <property type="match status" value="1"/>
</dbReference>
<dbReference type="GO" id="GO:0032259">
    <property type="term" value="P:methylation"/>
    <property type="evidence" value="ECO:0007669"/>
    <property type="project" value="UniProtKB-KW"/>
</dbReference>
<dbReference type="Gene3D" id="3.40.50.150">
    <property type="entry name" value="Vaccinia Virus protein VP39"/>
    <property type="match status" value="1"/>
</dbReference>
<dbReference type="Proteomes" id="UP000577707">
    <property type="component" value="Unassembled WGS sequence"/>
</dbReference>
<evidence type="ECO:0000256" key="5">
    <source>
        <dbReference type="ARBA" id="ARBA00022747"/>
    </source>
</evidence>
<keyword evidence="4" id="KW-0949">S-adenosyl-L-methionine</keyword>
<dbReference type="EC" id="2.1.1.37" evidence="1"/>
<name>A0A7W5A8C4_9ACTN</name>
<keyword evidence="2 6" id="KW-0489">Methyltransferase</keyword>
<evidence type="ECO:0000313" key="6">
    <source>
        <dbReference type="EMBL" id="MBB3091576.1"/>
    </source>
</evidence>
<protein>
    <recommendedName>
        <fullName evidence="1">DNA (cytosine-5-)-methyltransferase</fullName>
        <ecNumber evidence="1">2.1.1.37</ecNumber>
    </recommendedName>
</protein>
<keyword evidence="7" id="KW-1185">Reference proteome</keyword>
<dbReference type="EMBL" id="JACHXG010000011">
    <property type="protein sequence ID" value="MBB3091576.1"/>
    <property type="molecule type" value="Genomic_DNA"/>
</dbReference>
<evidence type="ECO:0000256" key="3">
    <source>
        <dbReference type="ARBA" id="ARBA00022679"/>
    </source>
</evidence>
<dbReference type="InterPro" id="IPR029063">
    <property type="entry name" value="SAM-dependent_MTases_sf"/>
</dbReference>
<dbReference type="InterPro" id="IPR050390">
    <property type="entry name" value="C5-Methyltransferase"/>
</dbReference>
<dbReference type="PRINTS" id="PR00105">
    <property type="entry name" value="C5METTRFRASE"/>
</dbReference>
<evidence type="ECO:0000256" key="4">
    <source>
        <dbReference type="ARBA" id="ARBA00022691"/>
    </source>
</evidence>
<organism evidence="6 7">
    <name type="scientific">Nocardioides albus</name>
    <dbReference type="NCBI Taxonomy" id="1841"/>
    <lineage>
        <taxon>Bacteria</taxon>
        <taxon>Bacillati</taxon>
        <taxon>Actinomycetota</taxon>
        <taxon>Actinomycetes</taxon>
        <taxon>Propionibacteriales</taxon>
        <taxon>Nocardioidaceae</taxon>
        <taxon>Nocardioides</taxon>
    </lineage>
</organism>
<gene>
    <name evidence="6" type="ORF">FHS12_004546</name>
</gene>
<sequence length="379" mass="40887">MSTQIQHDGPDALDDFAGPGGWDEGARLIGLRLFGVDHDKAACQTATVAGHARETADVTTHPSPDWARGRGHVSSPSCTLFSATGTGVGLLVLDILADGIRDILRGHDPATVRDRTRAAIFPVALTQAQRTNAKRMTPWEPEKVAEKARLDAKIAALVLEPARRIAELEPEWVALEQVPDVLPLWQVYKHELRAQGWSCFALVLNAADYGVAQTRRRAILGAHRTRTIAPPRPTHAEHPQDADLFGDRLAGWVSMAEALAWDAQSEKRRSGSRWVFERPATTIVGSFKPEVVAAPGYRTQESRQNAPGSVTVSVAEAGVLQSFRADFPWRGSKSKQYEQVGNAIPPLLAAHVLAAVTGRTPPSGEAVQALTATQTEAAA</sequence>
<dbReference type="AlphaFoldDB" id="A0A7W5A8C4"/>
<reference evidence="6 7" key="1">
    <citation type="submission" date="2020-08" db="EMBL/GenBank/DDBJ databases">
        <title>Genomic Encyclopedia of Type Strains, Phase III (KMG-III): the genomes of soil and plant-associated and newly described type strains.</title>
        <authorList>
            <person name="Whitman W."/>
        </authorList>
    </citation>
    <scope>NUCLEOTIDE SEQUENCE [LARGE SCALE GENOMIC DNA]</scope>
    <source>
        <strain evidence="6 7">CECT 3302</strain>
    </source>
</reference>
<dbReference type="Gene3D" id="3.90.120.10">
    <property type="entry name" value="DNA Methylase, subunit A, domain 2"/>
    <property type="match status" value="1"/>
</dbReference>
<accession>A0A7W5A8C4</accession>
<evidence type="ECO:0000256" key="1">
    <source>
        <dbReference type="ARBA" id="ARBA00011975"/>
    </source>
</evidence>
<evidence type="ECO:0000313" key="7">
    <source>
        <dbReference type="Proteomes" id="UP000577707"/>
    </source>
</evidence>
<evidence type="ECO:0000256" key="2">
    <source>
        <dbReference type="ARBA" id="ARBA00022603"/>
    </source>
</evidence>
<dbReference type="SUPFAM" id="SSF53335">
    <property type="entry name" value="S-adenosyl-L-methionine-dependent methyltransferases"/>
    <property type="match status" value="1"/>
</dbReference>
<proteinExistence type="predicted"/>
<comment type="caution">
    <text evidence="6">The sequence shown here is derived from an EMBL/GenBank/DDBJ whole genome shotgun (WGS) entry which is preliminary data.</text>
</comment>
<dbReference type="RefSeq" id="WP_183549967.1">
    <property type="nucleotide sequence ID" value="NZ_BMQT01000012.1"/>
</dbReference>
<dbReference type="InterPro" id="IPR001525">
    <property type="entry name" value="C5_MeTfrase"/>
</dbReference>
<dbReference type="GO" id="GO:0009307">
    <property type="term" value="P:DNA restriction-modification system"/>
    <property type="evidence" value="ECO:0007669"/>
    <property type="project" value="UniProtKB-KW"/>
</dbReference>
<keyword evidence="5" id="KW-0680">Restriction system</keyword>
<dbReference type="GO" id="GO:0003886">
    <property type="term" value="F:DNA (cytosine-5-)-methyltransferase activity"/>
    <property type="evidence" value="ECO:0007669"/>
    <property type="project" value="UniProtKB-EC"/>
</dbReference>